<keyword evidence="4 8" id="KW-0812">Transmembrane</keyword>
<evidence type="ECO:0000256" key="5">
    <source>
        <dbReference type="ARBA" id="ARBA00023077"/>
    </source>
</evidence>
<dbReference type="RefSeq" id="WP_191005042.1">
    <property type="nucleotide sequence ID" value="NZ_JACXAD010000009.1"/>
</dbReference>
<keyword evidence="7 8" id="KW-0998">Cell outer membrane</keyword>
<evidence type="ECO:0000256" key="7">
    <source>
        <dbReference type="ARBA" id="ARBA00023237"/>
    </source>
</evidence>
<dbReference type="InterPro" id="IPR039426">
    <property type="entry name" value="TonB-dep_rcpt-like"/>
</dbReference>
<keyword evidence="3 8" id="KW-1134">Transmembrane beta strand</keyword>
<comment type="subcellular location">
    <subcellularLocation>
        <location evidence="1 8">Cell outer membrane</location>
        <topology evidence="1 8">Multi-pass membrane protein</topology>
    </subcellularLocation>
</comment>
<accession>A0A927BDM5</accession>
<evidence type="ECO:0000256" key="1">
    <source>
        <dbReference type="ARBA" id="ARBA00004571"/>
    </source>
</evidence>
<dbReference type="Pfam" id="PF07715">
    <property type="entry name" value="Plug"/>
    <property type="match status" value="1"/>
</dbReference>
<dbReference type="SUPFAM" id="SSF49464">
    <property type="entry name" value="Carboxypeptidase regulatory domain-like"/>
    <property type="match status" value="1"/>
</dbReference>
<evidence type="ECO:0000256" key="10">
    <source>
        <dbReference type="SAM" id="SignalP"/>
    </source>
</evidence>
<evidence type="ECO:0000313" key="14">
    <source>
        <dbReference type="Proteomes" id="UP000612233"/>
    </source>
</evidence>
<evidence type="ECO:0000259" key="11">
    <source>
        <dbReference type="Pfam" id="PF00593"/>
    </source>
</evidence>
<evidence type="ECO:0000256" key="2">
    <source>
        <dbReference type="ARBA" id="ARBA00022448"/>
    </source>
</evidence>
<dbReference type="Pfam" id="PF00593">
    <property type="entry name" value="TonB_dep_Rec_b-barrel"/>
    <property type="match status" value="1"/>
</dbReference>
<comment type="similarity">
    <text evidence="8 9">Belongs to the TonB-dependent receptor family.</text>
</comment>
<dbReference type="SUPFAM" id="SSF56935">
    <property type="entry name" value="Porins"/>
    <property type="match status" value="1"/>
</dbReference>
<keyword evidence="10" id="KW-0732">Signal</keyword>
<keyword evidence="6 8" id="KW-0472">Membrane</keyword>
<dbReference type="Gene3D" id="2.40.170.20">
    <property type="entry name" value="TonB-dependent receptor, beta-barrel domain"/>
    <property type="match status" value="1"/>
</dbReference>
<reference evidence="13" key="1">
    <citation type="submission" date="2020-09" db="EMBL/GenBank/DDBJ databases">
        <authorList>
            <person name="Kim M.K."/>
        </authorList>
    </citation>
    <scope>NUCLEOTIDE SEQUENCE</scope>
    <source>
        <strain evidence="13">BT664</strain>
    </source>
</reference>
<dbReference type="AlphaFoldDB" id="A0A927BDM5"/>
<dbReference type="InterPro" id="IPR037066">
    <property type="entry name" value="Plug_dom_sf"/>
</dbReference>
<evidence type="ECO:0000256" key="9">
    <source>
        <dbReference type="RuleBase" id="RU003357"/>
    </source>
</evidence>
<dbReference type="InterPro" id="IPR000531">
    <property type="entry name" value="Beta-barrel_TonB"/>
</dbReference>
<dbReference type="Gene3D" id="2.170.130.10">
    <property type="entry name" value="TonB-dependent receptor, plug domain"/>
    <property type="match status" value="1"/>
</dbReference>
<dbReference type="InterPro" id="IPR023996">
    <property type="entry name" value="TonB-dep_OMP_SusC/RagA"/>
</dbReference>
<dbReference type="EMBL" id="JACXAD010000009">
    <property type="protein sequence ID" value="MBD2768229.1"/>
    <property type="molecule type" value="Genomic_DNA"/>
</dbReference>
<evidence type="ECO:0000256" key="3">
    <source>
        <dbReference type="ARBA" id="ARBA00022452"/>
    </source>
</evidence>
<dbReference type="Proteomes" id="UP000612233">
    <property type="component" value="Unassembled WGS sequence"/>
</dbReference>
<dbReference type="NCBIfam" id="TIGR04056">
    <property type="entry name" value="OMP_RagA_SusC"/>
    <property type="match status" value="1"/>
</dbReference>
<organism evidence="13 14">
    <name type="scientific">Hymenobacter montanus</name>
    <dbReference type="NCBI Taxonomy" id="2771359"/>
    <lineage>
        <taxon>Bacteria</taxon>
        <taxon>Pseudomonadati</taxon>
        <taxon>Bacteroidota</taxon>
        <taxon>Cytophagia</taxon>
        <taxon>Cytophagales</taxon>
        <taxon>Hymenobacteraceae</taxon>
        <taxon>Hymenobacter</taxon>
    </lineage>
</organism>
<gene>
    <name evidence="13" type="ORF">IC235_10030</name>
</gene>
<dbReference type="Gene3D" id="2.60.40.1120">
    <property type="entry name" value="Carboxypeptidase-like, regulatory domain"/>
    <property type="match status" value="1"/>
</dbReference>
<dbReference type="Pfam" id="PF13715">
    <property type="entry name" value="CarbopepD_reg_2"/>
    <property type="match status" value="1"/>
</dbReference>
<proteinExistence type="inferred from homology"/>
<evidence type="ECO:0000256" key="4">
    <source>
        <dbReference type="ARBA" id="ARBA00022692"/>
    </source>
</evidence>
<evidence type="ECO:0000256" key="6">
    <source>
        <dbReference type="ARBA" id="ARBA00023136"/>
    </source>
</evidence>
<comment type="caution">
    <text evidence="13">The sequence shown here is derived from an EMBL/GenBank/DDBJ whole genome shotgun (WGS) entry which is preliminary data.</text>
</comment>
<dbReference type="PROSITE" id="PS52016">
    <property type="entry name" value="TONB_DEPENDENT_REC_3"/>
    <property type="match status" value="1"/>
</dbReference>
<protein>
    <submittedName>
        <fullName evidence="13">SusC/RagA family TonB-linked outer membrane protein</fullName>
    </submittedName>
</protein>
<sequence>MKKVLLMSVLLMFTLLHGAMAQTRTVTGRVIDQKTGDGLPGVTVLLKGTSNGSSTNSDGSFTLSVPAAGGTLVFSSIGMVTQERVIGSESQFNVALAADVKQLSEVVVTALGIQREARALGYAVSEIKPQQVVQKSEPDVLRTLQGKIPGVNIGGANGAPGSSTRITIRGNSSLLGNNQPLFVVDGIPYDNAQENSVSSLGNGGSGSNRAVDIDPNNIESLNVLKGIAAAALYGSRAANGAIVITTKTGSRNRGDKGLRVGYNSSYSFEKIANLPDYQNKYGSGANFAYTAANGSWGPAFGSPQAPVDVLHPYSGNLAFPEYLNARYPYQAFPNNVKDFFDTGKVFENSISITGTGENTKFSSVLSRSDQTGMIPNSSFVRNSISAGGSGSFNKLTLGANLTYVNSSQRGPIVGAPNAVGSASAFGRVLFLPRNLDLTGLPNENPVTRAPVLGWLTGQADNPYWSTKYNTYTARVDRVSATFNAGYDILKWLNLSFTGGVNTYTDKRTTVLRPGSVGAGGTGRLIQDNISNTELEATTLLTADQNLTEDISLKAIVGHNVNQRDFIWPSVTGSNYTVFDVDDITNTRTVAQNGTIARKRRIFGVLADVTLGYKDFLYLNGTARNDWTSTLAKNNRSFFYPSGSASFIFTEAFSALKSDVLNMGKLRISYAKAGKDADPYQLNSTYNLSPSFGNNAASLGFPFTPTGGTATAGANIGNRVGNQALTPEFTKEFETGADLNFFKDRIVLSATYYNRRSTSQIGNIALPFATGYTTFTTNFGEISNKGVELGLTLIPLDVAGFRWTSFTAFTRNRNVIESLTEGVQQQLNGTVGTFFSDPQSIHRPGEQYGQIIGSKVARDPATGKVLIDRNTGRTIIATTNDIIGNPNPNFTFGFTNTFTYKGITLEGVIDYRQGGDVFSQTIQSLLLRGVTKDTEDREKSVVIDGVYGNPNTRLPILSDPSNPNSTTQNSTAITVNDLYFGTGSFASGAASEFSVFDGTTIRLREVTLGYELPSALLGKTKFIRSMNVSLSGRNLFWYSPNIPKYTNFDPETSSFGNANAQGFDFTNAPTSRRYGVNLRINF</sequence>
<name>A0A927BDM5_9BACT</name>
<dbReference type="GO" id="GO:0009279">
    <property type="term" value="C:cell outer membrane"/>
    <property type="evidence" value="ECO:0007669"/>
    <property type="project" value="UniProtKB-SubCell"/>
</dbReference>
<feature type="domain" description="TonB-dependent receptor plug" evidence="12">
    <location>
        <begin position="119"/>
        <end position="241"/>
    </location>
</feature>
<dbReference type="InterPro" id="IPR036942">
    <property type="entry name" value="Beta-barrel_TonB_sf"/>
</dbReference>
<dbReference type="InterPro" id="IPR008969">
    <property type="entry name" value="CarboxyPept-like_regulatory"/>
</dbReference>
<keyword evidence="5 9" id="KW-0798">TonB box</keyword>
<feature type="chain" id="PRO_5037862938" evidence="10">
    <location>
        <begin position="22"/>
        <end position="1081"/>
    </location>
</feature>
<dbReference type="InterPro" id="IPR023997">
    <property type="entry name" value="TonB-dep_OMP_SusC/RagA_CS"/>
</dbReference>
<feature type="signal peptide" evidence="10">
    <location>
        <begin position="1"/>
        <end position="21"/>
    </location>
</feature>
<dbReference type="NCBIfam" id="TIGR04057">
    <property type="entry name" value="SusC_RagA_signa"/>
    <property type="match status" value="1"/>
</dbReference>
<feature type="domain" description="TonB-dependent receptor-like beta-barrel" evidence="11">
    <location>
        <begin position="444"/>
        <end position="827"/>
    </location>
</feature>
<evidence type="ECO:0000256" key="8">
    <source>
        <dbReference type="PROSITE-ProRule" id="PRU01360"/>
    </source>
</evidence>
<keyword evidence="14" id="KW-1185">Reference proteome</keyword>
<evidence type="ECO:0000313" key="13">
    <source>
        <dbReference type="EMBL" id="MBD2768229.1"/>
    </source>
</evidence>
<dbReference type="InterPro" id="IPR012910">
    <property type="entry name" value="Plug_dom"/>
</dbReference>
<keyword evidence="2 8" id="KW-0813">Transport</keyword>
<evidence type="ECO:0000259" key="12">
    <source>
        <dbReference type="Pfam" id="PF07715"/>
    </source>
</evidence>